<evidence type="ECO:0000313" key="5">
    <source>
        <dbReference type="EMBL" id="CAJ1951714.1"/>
    </source>
</evidence>
<evidence type="ECO:0000256" key="1">
    <source>
        <dbReference type="ARBA" id="ARBA00001974"/>
    </source>
</evidence>
<evidence type="ECO:0000256" key="3">
    <source>
        <dbReference type="ARBA" id="ARBA00022827"/>
    </source>
</evidence>
<gene>
    <name evidence="5" type="ORF">CYCCA115_LOCUS13201</name>
</gene>
<protein>
    <recommendedName>
        <fullName evidence="7">FAD-binding domain-containing protein</fullName>
    </recommendedName>
</protein>
<dbReference type="Gene3D" id="3.50.50.60">
    <property type="entry name" value="FAD/NAD(P)-binding domain"/>
    <property type="match status" value="1"/>
</dbReference>
<evidence type="ECO:0000256" key="4">
    <source>
        <dbReference type="ARBA" id="ARBA00023002"/>
    </source>
</evidence>
<keyword evidence="3" id="KW-0274">FAD</keyword>
<proteinExistence type="predicted"/>
<dbReference type="GO" id="GO:0004502">
    <property type="term" value="F:kynurenine 3-monooxygenase activity"/>
    <property type="evidence" value="ECO:0007669"/>
    <property type="project" value="TreeGrafter"/>
</dbReference>
<keyword evidence="6" id="KW-1185">Reference proteome</keyword>
<dbReference type="AlphaFoldDB" id="A0AAD2FTQ7"/>
<evidence type="ECO:0000313" key="6">
    <source>
        <dbReference type="Proteomes" id="UP001295423"/>
    </source>
</evidence>
<comment type="caution">
    <text evidence="5">The sequence shown here is derived from an EMBL/GenBank/DDBJ whole genome shotgun (WGS) entry which is preliminary data.</text>
</comment>
<dbReference type="SUPFAM" id="SSF51905">
    <property type="entry name" value="FAD/NAD(P)-binding domain"/>
    <property type="match status" value="1"/>
</dbReference>
<sequence>MSSFVLDKFGSNCRLKFGEECVSVDFEGKRITTSSGRTIQYDLLLAADGVNSRIREFLVQKEQELFQEQHYLEDIHWKALQLPKQPDIEAGSFKPLQHPSFSRGRVLPRAPEGHILLLFWKEEHGIENPAGVETTDDLKQMITEAMHGKNTRGTNPLRKLLGFNRGDSDRKRDWNEVFDEAALEDFISKRAGRTHHLKINQYHFQDSVALIGDSAHAMNSLLGQGCAAGLQSTYTLVECLGGCDDQTLSIEESLLKYSQLATREAYAITDLNLIHYATRGRMAMLKALPLAVWNKLRGRSLRKQLSDITVPYSQIAAENKGLLKLSRRNFEKERRPFVNPGIAAAIPTKNELELSQ</sequence>
<organism evidence="5 6">
    <name type="scientific">Cylindrotheca closterium</name>
    <dbReference type="NCBI Taxonomy" id="2856"/>
    <lineage>
        <taxon>Eukaryota</taxon>
        <taxon>Sar</taxon>
        <taxon>Stramenopiles</taxon>
        <taxon>Ochrophyta</taxon>
        <taxon>Bacillariophyta</taxon>
        <taxon>Bacillariophyceae</taxon>
        <taxon>Bacillariophycidae</taxon>
        <taxon>Bacillariales</taxon>
        <taxon>Bacillariaceae</taxon>
        <taxon>Cylindrotheca</taxon>
    </lineage>
</organism>
<dbReference type="Proteomes" id="UP001295423">
    <property type="component" value="Unassembled WGS sequence"/>
</dbReference>
<dbReference type="PANTHER" id="PTHR46028">
    <property type="entry name" value="KYNURENINE 3-MONOOXYGENASE"/>
    <property type="match status" value="1"/>
</dbReference>
<comment type="cofactor">
    <cofactor evidence="1">
        <name>FAD</name>
        <dbReference type="ChEBI" id="CHEBI:57692"/>
    </cofactor>
</comment>
<evidence type="ECO:0008006" key="7">
    <source>
        <dbReference type="Google" id="ProtNLM"/>
    </source>
</evidence>
<dbReference type="GO" id="GO:0070189">
    <property type="term" value="P:kynurenine metabolic process"/>
    <property type="evidence" value="ECO:0007669"/>
    <property type="project" value="TreeGrafter"/>
</dbReference>
<name>A0AAD2FTQ7_9STRA</name>
<evidence type="ECO:0000256" key="2">
    <source>
        <dbReference type="ARBA" id="ARBA00022630"/>
    </source>
</evidence>
<dbReference type="EMBL" id="CAKOGP040001792">
    <property type="protein sequence ID" value="CAJ1951714.1"/>
    <property type="molecule type" value="Genomic_DNA"/>
</dbReference>
<dbReference type="PANTHER" id="PTHR46028:SF2">
    <property type="entry name" value="KYNURENINE 3-MONOOXYGENASE"/>
    <property type="match status" value="1"/>
</dbReference>
<reference evidence="5" key="1">
    <citation type="submission" date="2023-08" db="EMBL/GenBank/DDBJ databases">
        <authorList>
            <person name="Audoor S."/>
            <person name="Bilcke G."/>
        </authorList>
    </citation>
    <scope>NUCLEOTIDE SEQUENCE</scope>
</reference>
<accession>A0AAD2FTQ7</accession>
<keyword evidence="4" id="KW-0560">Oxidoreductase</keyword>
<keyword evidence="2" id="KW-0285">Flavoprotein</keyword>
<dbReference type="InterPro" id="IPR036188">
    <property type="entry name" value="FAD/NAD-bd_sf"/>
</dbReference>